<gene>
    <name evidence="2" type="ORF">ACFOUV_15485</name>
</gene>
<dbReference type="RefSeq" id="WP_379497687.1">
    <property type="nucleotide sequence ID" value="NZ_JBHSAO010000011.1"/>
</dbReference>
<keyword evidence="2" id="KW-0378">Hydrolase</keyword>
<reference evidence="3" key="1">
    <citation type="journal article" date="2019" name="Int. J. Syst. Evol. Microbiol.">
        <title>The Global Catalogue of Microorganisms (GCM) 10K type strain sequencing project: providing services to taxonomists for standard genome sequencing and annotation.</title>
        <authorList>
            <consortium name="The Broad Institute Genomics Platform"/>
            <consortium name="The Broad Institute Genome Sequencing Center for Infectious Disease"/>
            <person name="Wu L."/>
            <person name="Ma J."/>
        </authorList>
    </citation>
    <scope>NUCLEOTIDE SEQUENCE [LARGE SCALE GENOMIC DNA]</scope>
    <source>
        <strain evidence="3">IBRC-M 10703</strain>
    </source>
</reference>
<proteinExistence type="predicted"/>
<sequence length="381" mass="44224">MHEKLLTKIKEVLVSSAIKNEVIEYSRLSREIEGVIPPIKLNEPLGEISLSCIKKGFPPLSAIVVNQQTQLPGEGFFTWVASQMGYKDLPHSEWLDFFNEQKEAVFNCDWGEYLDTESTDKKSNTVSIFSIEDLNERLSDTSYVIGQETRYYILTIKNFLETATVGPYQYQVVILENHQEISKYTLEDKNSKQMLTPSKKKGLELLFEQNPMVNIKDITMVHYKQDRLKGSPWEKESRNDLEALYYKLENKRLRNIVKHDVETEKKQYASNYKDGEVKQYYGNRYERKAKNRLKAIEIHGTQCAVCDFKFNDVYGELGKDFIEIHHVKPLSTLDGAIEIDAENDLVPVCPNCHRMLHRKRDMVLSVEELKEIIQSHISINS</sequence>
<dbReference type="GO" id="GO:0004519">
    <property type="term" value="F:endonuclease activity"/>
    <property type="evidence" value="ECO:0007669"/>
    <property type="project" value="UniProtKB-KW"/>
</dbReference>
<evidence type="ECO:0000313" key="2">
    <source>
        <dbReference type="EMBL" id="MFC4025197.1"/>
    </source>
</evidence>
<keyword evidence="3" id="KW-1185">Reference proteome</keyword>
<accession>A0ABV8H2V9</accession>
<dbReference type="SMART" id="SM00507">
    <property type="entry name" value="HNHc"/>
    <property type="match status" value="1"/>
</dbReference>
<keyword evidence="2" id="KW-0255">Endonuclease</keyword>
<dbReference type="InterPro" id="IPR002711">
    <property type="entry name" value="HNH"/>
</dbReference>
<comment type="caution">
    <text evidence="2">The sequence shown here is derived from an EMBL/GenBank/DDBJ whole genome shotgun (WGS) entry which is preliminary data.</text>
</comment>
<evidence type="ECO:0000259" key="1">
    <source>
        <dbReference type="SMART" id="SM00507"/>
    </source>
</evidence>
<dbReference type="CDD" id="cd00085">
    <property type="entry name" value="HNHc"/>
    <property type="match status" value="1"/>
</dbReference>
<evidence type="ECO:0000313" key="3">
    <source>
        <dbReference type="Proteomes" id="UP001595772"/>
    </source>
</evidence>
<protein>
    <submittedName>
        <fullName evidence="2">HNH endonuclease</fullName>
    </submittedName>
</protein>
<name>A0ABV8H2V9_9BACI</name>
<dbReference type="Gene3D" id="1.10.30.50">
    <property type="match status" value="1"/>
</dbReference>
<dbReference type="InterPro" id="IPR003615">
    <property type="entry name" value="HNH_nuc"/>
</dbReference>
<organism evidence="2 3">
    <name type="scientific">Oceanobacillus longus</name>
    <dbReference type="NCBI Taxonomy" id="930120"/>
    <lineage>
        <taxon>Bacteria</taxon>
        <taxon>Bacillati</taxon>
        <taxon>Bacillota</taxon>
        <taxon>Bacilli</taxon>
        <taxon>Bacillales</taxon>
        <taxon>Bacillaceae</taxon>
        <taxon>Oceanobacillus</taxon>
    </lineage>
</organism>
<keyword evidence="2" id="KW-0540">Nuclease</keyword>
<feature type="domain" description="HNH nuclease" evidence="1">
    <location>
        <begin position="290"/>
        <end position="354"/>
    </location>
</feature>
<dbReference type="Proteomes" id="UP001595772">
    <property type="component" value="Unassembled WGS sequence"/>
</dbReference>
<dbReference type="EMBL" id="JBHSAO010000011">
    <property type="protein sequence ID" value="MFC4025197.1"/>
    <property type="molecule type" value="Genomic_DNA"/>
</dbReference>
<dbReference type="Pfam" id="PF01844">
    <property type="entry name" value="HNH"/>
    <property type="match status" value="1"/>
</dbReference>